<dbReference type="GeneID" id="94835314"/>
<organism evidence="3 4">
    <name type="scientific">Tritrichomonas foetus</name>
    <dbReference type="NCBI Taxonomy" id="1144522"/>
    <lineage>
        <taxon>Eukaryota</taxon>
        <taxon>Metamonada</taxon>
        <taxon>Parabasalia</taxon>
        <taxon>Tritrichomonadida</taxon>
        <taxon>Tritrichomonadidae</taxon>
        <taxon>Tritrichomonas</taxon>
    </lineage>
</organism>
<evidence type="ECO:0000313" key="3">
    <source>
        <dbReference type="EMBL" id="OHT11411.1"/>
    </source>
</evidence>
<feature type="region of interest" description="Disordered" evidence="1">
    <location>
        <begin position="18"/>
        <end position="62"/>
    </location>
</feature>
<sequence>MERGGYFSSFFNGRFANGSSSESDGDSFGGDSMSSFLDRIPDNNDNNNPNDGNNSNLNDIDRSNANKHVDSAVLVFGQFFRPSQISDVFLKRPGPPHNLVADRTMSLLYNNPEVTAAMNDFVKLRYRRREFPLDPFEYFMLLLMTKFHPHANEDTISRYHHFFWGGHPIDVLVRHLMEIPKHDQSVFIQAFAAQMYDYEKDFINYEFSMLDLMNASVSQHTYNWWKNSFKASDKNGENHAPNLSPSPRIAAPDGNIKELEKVESFLDQNEMPMTSFGRFSSFNDVFDVTLKCTVIGDRDPDCDINLTRFQSFEKDEDHEILALFMLKSDSCFYIENLSDKSIIVNGFEIRKDQITYVIDDSLVEFGNLSFLFNINKALISKIERHIRHSL</sequence>
<dbReference type="EMBL" id="MLAK01000588">
    <property type="protein sequence ID" value="OHT11411.1"/>
    <property type="molecule type" value="Genomic_DNA"/>
</dbReference>
<dbReference type="InterPro" id="IPR037912">
    <property type="entry name" value="MCRS1"/>
</dbReference>
<dbReference type="RefSeq" id="XP_068364547.1">
    <property type="nucleotide sequence ID" value="XM_068500610.1"/>
</dbReference>
<dbReference type="Proteomes" id="UP000179807">
    <property type="component" value="Unassembled WGS sequence"/>
</dbReference>
<name>A0A1J4KJM0_9EUKA</name>
<dbReference type="GO" id="GO:0044545">
    <property type="term" value="C:NSL complex"/>
    <property type="evidence" value="ECO:0007669"/>
    <property type="project" value="TreeGrafter"/>
</dbReference>
<dbReference type="GO" id="GO:0002151">
    <property type="term" value="F:G-quadruplex RNA binding"/>
    <property type="evidence" value="ECO:0007669"/>
    <property type="project" value="InterPro"/>
</dbReference>
<comment type="caution">
    <text evidence="3">The sequence shown here is derived from an EMBL/GenBank/DDBJ whole genome shotgun (WGS) entry which is preliminary data.</text>
</comment>
<gene>
    <name evidence="3" type="ORF">TRFO_19142</name>
</gene>
<protein>
    <recommendedName>
        <fullName evidence="2">FHA domain-containing protein</fullName>
    </recommendedName>
</protein>
<dbReference type="VEuPathDB" id="TrichDB:TRFO_19142"/>
<keyword evidence="4" id="KW-1185">Reference proteome</keyword>
<accession>A0A1J4KJM0</accession>
<feature type="domain" description="FHA" evidence="2">
    <location>
        <begin position="293"/>
        <end position="349"/>
    </location>
</feature>
<dbReference type="InterPro" id="IPR000253">
    <property type="entry name" value="FHA_dom"/>
</dbReference>
<dbReference type="PANTHER" id="PTHR13233:SF0">
    <property type="entry name" value="MICROSPHERULE PROTEIN 1"/>
    <property type="match status" value="1"/>
</dbReference>
<dbReference type="AlphaFoldDB" id="A0A1J4KJM0"/>
<dbReference type="PANTHER" id="PTHR13233">
    <property type="entry name" value="MICROSPHERULE PROTEIN 1"/>
    <property type="match status" value="1"/>
</dbReference>
<evidence type="ECO:0000259" key="2">
    <source>
        <dbReference type="PROSITE" id="PS50006"/>
    </source>
</evidence>
<proteinExistence type="predicted"/>
<dbReference type="GO" id="GO:0071339">
    <property type="term" value="C:MLL1 complex"/>
    <property type="evidence" value="ECO:0007669"/>
    <property type="project" value="InterPro"/>
</dbReference>
<dbReference type="PROSITE" id="PS50006">
    <property type="entry name" value="FHA_DOMAIN"/>
    <property type="match status" value="1"/>
</dbReference>
<feature type="compositionally biased region" description="Low complexity" evidence="1">
    <location>
        <begin position="29"/>
        <end position="58"/>
    </location>
</feature>
<dbReference type="GO" id="GO:0031011">
    <property type="term" value="C:Ino80 complex"/>
    <property type="evidence" value="ECO:0007669"/>
    <property type="project" value="InterPro"/>
</dbReference>
<evidence type="ECO:0000256" key="1">
    <source>
        <dbReference type="SAM" id="MobiDB-lite"/>
    </source>
</evidence>
<evidence type="ECO:0000313" key="4">
    <source>
        <dbReference type="Proteomes" id="UP000179807"/>
    </source>
</evidence>
<dbReference type="GO" id="GO:0045944">
    <property type="term" value="P:positive regulation of transcription by RNA polymerase II"/>
    <property type="evidence" value="ECO:0007669"/>
    <property type="project" value="TreeGrafter"/>
</dbReference>
<dbReference type="OrthoDB" id="10262769at2759"/>
<reference evidence="3" key="1">
    <citation type="submission" date="2016-10" db="EMBL/GenBank/DDBJ databases">
        <authorList>
            <person name="Benchimol M."/>
            <person name="Almeida L.G."/>
            <person name="Vasconcelos A.T."/>
            <person name="Perreira-Neves A."/>
            <person name="Rosa I.A."/>
            <person name="Tasca T."/>
            <person name="Bogo M.R."/>
            <person name="de Souza W."/>
        </authorList>
    </citation>
    <scope>NUCLEOTIDE SEQUENCE [LARGE SCALE GENOMIC DNA]</scope>
    <source>
        <strain evidence="3">K</strain>
    </source>
</reference>